<proteinExistence type="inferred from homology"/>
<dbReference type="EMBL" id="CP053564">
    <property type="protein sequence ID" value="QJY48216.1"/>
    <property type="molecule type" value="Genomic_DNA"/>
</dbReference>
<evidence type="ECO:0000256" key="2">
    <source>
        <dbReference type="RuleBase" id="RU003707"/>
    </source>
</evidence>
<dbReference type="CDD" id="cd06558">
    <property type="entry name" value="crotonase-like"/>
    <property type="match status" value="1"/>
</dbReference>
<dbReference type="InterPro" id="IPR018376">
    <property type="entry name" value="Enoyl-CoA_hyd/isom_CS"/>
</dbReference>
<dbReference type="InterPro" id="IPR014748">
    <property type="entry name" value="Enoyl-CoA_hydra_C"/>
</dbReference>
<dbReference type="InterPro" id="IPR001753">
    <property type="entry name" value="Enoyl-CoA_hydra/iso"/>
</dbReference>
<gene>
    <name evidence="3" type="ORF">HOP40_22455</name>
</gene>
<dbReference type="Proteomes" id="UP000505377">
    <property type="component" value="Chromosome"/>
</dbReference>
<dbReference type="PANTHER" id="PTHR43802:SF1">
    <property type="entry name" value="IP11341P-RELATED"/>
    <property type="match status" value="1"/>
</dbReference>
<dbReference type="GO" id="GO:0003824">
    <property type="term" value="F:catalytic activity"/>
    <property type="evidence" value="ECO:0007669"/>
    <property type="project" value="InterPro"/>
</dbReference>
<evidence type="ECO:0000313" key="4">
    <source>
        <dbReference type="Proteomes" id="UP000505377"/>
    </source>
</evidence>
<organism evidence="3 4">
    <name type="scientific">Pseudonocardia broussonetiae</name>
    <dbReference type="NCBI Taxonomy" id="2736640"/>
    <lineage>
        <taxon>Bacteria</taxon>
        <taxon>Bacillati</taxon>
        <taxon>Actinomycetota</taxon>
        <taxon>Actinomycetes</taxon>
        <taxon>Pseudonocardiales</taxon>
        <taxon>Pseudonocardiaceae</taxon>
        <taxon>Pseudonocardia</taxon>
    </lineage>
</organism>
<protein>
    <submittedName>
        <fullName evidence="3">Enoyl-CoA hydratase</fullName>
    </submittedName>
</protein>
<comment type="similarity">
    <text evidence="1 2">Belongs to the enoyl-CoA hydratase/isomerase family.</text>
</comment>
<keyword evidence="4" id="KW-1185">Reference proteome</keyword>
<name>A0A6M6JLH3_9PSEU</name>
<dbReference type="Pfam" id="PF00378">
    <property type="entry name" value="ECH_1"/>
    <property type="match status" value="1"/>
</dbReference>
<evidence type="ECO:0000313" key="3">
    <source>
        <dbReference type="EMBL" id="QJY48216.1"/>
    </source>
</evidence>
<dbReference type="SUPFAM" id="SSF52096">
    <property type="entry name" value="ClpP/crotonase"/>
    <property type="match status" value="1"/>
</dbReference>
<dbReference type="Gene3D" id="3.90.226.10">
    <property type="entry name" value="2-enoyl-CoA Hydratase, Chain A, domain 1"/>
    <property type="match status" value="1"/>
</dbReference>
<dbReference type="PANTHER" id="PTHR43802">
    <property type="entry name" value="ENOYL-COA HYDRATASE"/>
    <property type="match status" value="1"/>
</dbReference>
<dbReference type="KEGG" id="pbro:HOP40_22455"/>
<dbReference type="Gene3D" id="1.10.12.10">
    <property type="entry name" value="Lyase 2-enoyl-coa Hydratase, Chain A, domain 2"/>
    <property type="match status" value="1"/>
</dbReference>
<reference evidence="3 4" key="1">
    <citation type="submission" date="2020-05" db="EMBL/GenBank/DDBJ databases">
        <authorList>
            <person name="Mo P."/>
        </authorList>
    </citation>
    <scope>NUCLEOTIDE SEQUENCE [LARGE SCALE GENOMIC DNA]</scope>
    <source>
        <strain evidence="3 4">Gen01</strain>
    </source>
</reference>
<dbReference type="AlphaFoldDB" id="A0A6M6JLH3"/>
<sequence length="257" mass="26413">MSSTTDAADGPVRTEVRGRVLVVTIDRPARRNAIDRATADGLSAALDRLDDDPDLWCGVLTGAGGYFCAGSDLTAGYDYVTPRGGEYGVVRRERRTPLVAAVEGFALGGGMEIALACDLVVAASDARFGLPEVRIGLLPTCGALFRGPRALPVNVARELVLTGEPMAATRAHDLGFVNVVTDPGGALDGALALAERICANAPLAVQACVAAIDDALGGDTLGWAATEAAKGAVLRTADAQEGVAAFLGKRPPTWTGR</sequence>
<dbReference type="InterPro" id="IPR029045">
    <property type="entry name" value="ClpP/crotonase-like_dom_sf"/>
</dbReference>
<accession>A0A6M6JLH3</accession>
<dbReference type="RefSeq" id="WP_172161686.1">
    <property type="nucleotide sequence ID" value="NZ_CP053564.1"/>
</dbReference>
<evidence type="ECO:0000256" key="1">
    <source>
        <dbReference type="ARBA" id="ARBA00005254"/>
    </source>
</evidence>
<dbReference type="PROSITE" id="PS00166">
    <property type="entry name" value="ENOYL_COA_HYDRATASE"/>
    <property type="match status" value="1"/>
</dbReference>